<evidence type="ECO:0000256" key="1">
    <source>
        <dbReference type="SAM" id="MobiDB-lite"/>
    </source>
</evidence>
<evidence type="ECO:0000313" key="3">
    <source>
        <dbReference type="EMBL" id="ETO72542.1"/>
    </source>
</evidence>
<evidence type="ECO:0000256" key="2">
    <source>
        <dbReference type="SAM" id="Phobius"/>
    </source>
</evidence>
<evidence type="ECO:0000313" key="4">
    <source>
        <dbReference type="Proteomes" id="UP000028582"/>
    </source>
</evidence>
<dbReference type="AlphaFoldDB" id="A0A081A0Y1"/>
<feature type="compositionally biased region" description="Polar residues" evidence="1">
    <location>
        <begin position="95"/>
        <end position="104"/>
    </location>
</feature>
<organism evidence="3 4">
    <name type="scientific">Phytophthora nicotianae P1976</name>
    <dbReference type="NCBI Taxonomy" id="1317066"/>
    <lineage>
        <taxon>Eukaryota</taxon>
        <taxon>Sar</taxon>
        <taxon>Stramenopiles</taxon>
        <taxon>Oomycota</taxon>
        <taxon>Peronosporomycetes</taxon>
        <taxon>Peronosporales</taxon>
        <taxon>Peronosporaceae</taxon>
        <taxon>Phytophthora</taxon>
    </lineage>
</organism>
<feature type="region of interest" description="Disordered" evidence="1">
    <location>
        <begin position="59"/>
        <end position="104"/>
    </location>
</feature>
<dbReference type="OrthoDB" id="1911461at2759"/>
<sequence>MSVGAEARKRAMKAKGGNGTVLGFALVVAAGFFSIPFVAHYTKGANLTAQEKPLNASQIRRGAYANSGSRDAGADPDWDMSTGTYHGRRGRSVKHSTASMHASE</sequence>
<keyword evidence="2" id="KW-1133">Transmembrane helix</keyword>
<keyword evidence="2" id="KW-0812">Transmembrane</keyword>
<accession>A0A081A0Y1</accession>
<comment type="caution">
    <text evidence="3">The sequence shown here is derived from an EMBL/GenBank/DDBJ whole genome shotgun (WGS) entry which is preliminary data.</text>
</comment>
<proteinExistence type="predicted"/>
<dbReference type="EMBL" id="ANJA01002053">
    <property type="protein sequence ID" value="ETO72542.1"/>
    <property type="molecule type" value="Genomic_DNA"/>
</dbReference>
<feature type="transmembrane region" description="Helical" evidence="2">
    <location>
        <begin position="21"/>
        <end position="41"/>
    </location>
</feature>
<keyword evidence="2" id="KW-0472">Membrane</keyword>
<reference evidence="3 4" key="1">
    <citation type="submission" date="2013-11" db="EMBL/GenBank/DDBJ databases">
        <title>The Genome Sequence of Phytophthora parasitica P1976.</title>
        <authorList>
            <consortium name="The Broad Institute Genomics Platform"/>
            <person name="Russ C."/>
            <person name="Tyler B."/>
            <person name="Panabieres F."/>
            <person name="Shan W."/>
            <person name="Tripathy S."/>
            <person name="Grunwald N."/>
            <person name="Machado M."/>
            <person name="Johnson C.S."/>
            <person name="Walker B."/>
            <person name="Young S."/>
            <person name="Zeng Q."/>
            <person name="Gargeya S."/>
            <person name="Fitzgerald M."/>
            <person name="Haas B."/>
            <person name="Abouelleil A."/>
            <person name="Allen A.W."/>
            <person name="Alvarado L."/>
            <person name="Arachchi H.M."/>
            <person name="Berlin A.M."/>
            <person name="Chapman S.B."/>
            <person name="Gainer-Dewar J."/>
            <person name="Goldberg J."/>
            <person name="Griggs A."/>
            <person name="Gujja S."/>
            <person name="Hansen M."/>
            <person name="Howarth C."/>
            <person name="Imamovic A."/>
            <person name="Ireland A."/>
            <person name="Larimer J."/>
            <person name="McCowan C."/>
            <person name="Murphy C."/>
            <person name="Pearson M."/>
            <person name="Poon T.W."/>
            <person name="Priest M."/>
            <person name="Roberts A."/>
            <person name="Saif S."/>
            <person name="Shea T."/>
            <person name="Sisk P."/>
            <person name="Sykes S."/>
            <person name="Wortman J."/>
            <person name="Nusbaum C."/>
            <person name="Birren B."/>
        </authorList>
    </citation>
    <scope>NUCLEOTIDE SEQUENCE [LARGE SCALE GENOMIC DNA]</scope>
    <source>
        <strain evidence="3 4">P1976</strain>
    </source>
</reference>
<gene>
    <name evidence="3" type="ORF">F444_11394</name>
</gene>
<name>A0A081A0Y1_PHYNI</name>
<protein>
    <submittedName>
        <fullName evidence="3">Uncharacterized protein</fullName>
    </submittedName>
</protein>
<dbReference type="Proteomes" id="UP000028582">
    <property type="component" value="Unassembled WGS sequence"/>
</dbReference>